<accession>A0ABP8KRD5</accession>
<keyword evidence="1" id="KW-0812">Transmembrane</keyword>
<evidence type="ECO:0000256" key="1">
    <source>
        <dbReference type="SAM" id="Phobius"/>
    </source>
</evidence>
<reference evidence="3" key="1">
    <citation type="journal article" date="2019" name="Int. J. Syst. Evol. Microbiol.">
        <title>The Global Catalogue of Microorganisms (GCM) 10K type strain sequencing project: providing services to taxonomists for standard genome sequencing and annotation.</title>
        <authorList>
            <consortium name="The Broad Institute Genomics Platform"/>
            <consortium name="The Broad Institute Genome Sequencing Center for Infectious Disease"/>
            <person name="Wu L."/>
            <person name="Ma J."/>
        </authorList>
    </citation>
    <scope>NUCLEOTIDE SEQUENCE [LARGE SCALE GENOMIC DNA]</scope>
    <source>
        <strain evidence="3">JCM 17809</strain>
    </source>
</reference>
<dbReference type="Proteomes" id="UP001500945">
    <property type="component" value="Unassembled WGS sequence"/>
</dbReference>
<keyword evidence="1" id="KW-0472">Membrane</keyword>
<feature type="transmembrane region" description="Helical" evidence="1">
    <location>
        <begin position="73"/>
        <end position="94"/>
    </location>
</feature>
<keyword evidence="3" id="KW-1185">Reference proteome</keyword>
<proteinExistence type="predicted"/>
<dbReference type="EMBL" id="BAABGM010000025">
    <property type="protein sequence ID" value="GAA4412864.1"/>
    <property type="molecule type" value="Genomic_DNA"/>
</dbReference>
<name>A0ABP8KRD5_9MICO</name>
<organism evidence="2 3">
    <name type="scientific">Fodinibacter luteus</name>
    <dbReference type="NCBI Taxonomy" id="552064"/>
    <lineage>
        <taxon>Bacteria</taxon>
        <taxon>Bacillati</taxon>
        <taxon>Actinomycetota</taxon>
        <taxon>Actinomycetes</taxon>
        <taxon>Micrococcales</taxon>
        <taxon>Intrasporangiaceae</taxon>
        <taxon>Fodinibacter (ex Wang et al. 2009)</taxon>
    </lineage>
</organism>
<gene>
    <name evidence="2" type="ORF">GCM10023168_35200</name>
</gene>
<feature type="transmembrane region" description="Helical" evidence="1">
    <location>
        <begin position="182"/>
        <end position="202"/>
    </location>
</feature>
<protein>
    <submittedName>
        <fullName evidence="2">Uncharacterized protein</fullName>
    </submittedName>
</protein>
<feature type="transmembrane region" description="Helical" evidence="1">
    <location>
        <begin position="38"/>
        <end position="61"/>
    </location>
</feature>
<comment type="caution">
    <text evidence="2">The sequence shown here is derived from an EMBL/GenBank/DDBJ whole genome shotgun (WGS) entry which is preliminary data.</text>
</comment>
<feature type="transmembrane region" description="Helical" evidence="1">
    <location>
        <begin position="208"/>
        <end position="229"/>
    </location>
</feature>
<evidence type="ECO:0000313" key="3">
    <source>
        <dbReference type="Proteomes" id="UP001500945"/>
    </source>
</evidence>
<evidence type="ECO:0000313" key="2">
    <source>
        <dbReference type="EMBL" id="GAA4412864.1"/>
    </source>
</evidence>
<keyword evidence="1" id="KW-1133">Transmembrane helix</keyword>
<sequence length="244" mass="25088">MEPAAARVDGCVEVFDMTVTPTRPAMVGRDRHHFAADAFLYAACIFLVAIGVQELLAYLVSGGEPGTLVTPPVWLELVGALAMPVAAIGGPLLAWRASGRTFGWRVLVAAVVGAVVGSALIGMAIIALVSVLRRLPGLFPEDEGPWELVVIAALAVVAFLAEPVVAAVRDLTGTRRHPGRDWLRLGIVAIGLAAVVASVVAGGESAELGLFLALPATAAACAAAAMDLWQSRRAQGSGPTAGVR</sequence>
<feature type="transmembrane region" description="Helical" evidence="1">
    <location>
        <begin position="106"/>
        <end position="132"/>
    </location>
</feature>
<feature type="transmembrane region" description="Helical" evidence="1">
    <location>
        <begin position="144"/>
        <end position="161"/>
    </location>
</feature>